<name>A0A914D074_9BILA</name>
<dbReference type="AlphaFoldDB" id="A0A914D074"/>
<dbReference type="WBParaSite" id="ACRNAN_scaffold1694.g32821.t1">
    <property type="protein sequence ID" value="ACRNAN_scaffold1694.g32821.t1"/>
    <property type="gene ID" value="ACRNAN_scaffold1694.g32821"/>
</dbReference>
<sequence>MDGPKEEQLPPKIAKQESFTIPYEADEFDEKYLDIEEGIKGDPSANDSKPDKKSNMSSLKYSAPPLPEKKLPRKNTGMPKKRGSSIWERFSTNKFAHRSLRR</sequence>
<organism evidence="2 3">
    <name type="scientific">Acrobeloides nanus</name>
    <dbReference type="NCBI Taxonomy" id="290746"/>
    <lineage>
        <taxon>Eukaryota</taxon>
        <taxon>Metazoa</taxon>
        <taxon>Ecdysozoa</taxon>
        <taxon>Nematoda</taxon>
        <taxon>Chromadorea</taxon>
        <taxon>Rhabditida</taxon>
        <taxon>Tylenchina</taxon>
        <taxon>Cephalobomorpha</taxon>
        <taxon>Cephaloboidea</taxon>
        <taxon>Cephalobidae</taxon>
        <taxon>Acrobeloides</taxon>
    </lineage>
</organism>
<proteinExistence type="predicted"/>
<reference evidence="3" key="1">
    <citation type="submission" date="2022-11" db="UniProtKB">
        <authorList>
            <consortium name="WormBaseParasite"/>
        </authorList>
    </citation>
    <scope>IDENTIFICATION</scope>
</reference>
<evidence type="ECO:0000256" key="1">
    <source>
        <dbReference type="SAM" id="MobiDB-lite"/>
    </source>
</evidence>
<evidence type="ECO:0000313" key="2">
    <source>
        <dbReference type="Proteomes" id="UP000887540"/>
    </source>
</evidence>
<feature type="region of interest" description="Disordered" evidence="1">
    <location>
        <begin position="35"/>
        <end position="90"/>
    </location>
</feature>
<dbReference type="Proteomes" id="UP000887540">
    <property type="component" value="Unplaced"/>
</dbReference>
<evidence type="ECO:0000313" key="3">
    <source>
        <dbReference type="WBParaSite" id="ACRNAN_scaffold1694.g32821.t1"/>
    </source>
</evidence>
<keyword evidence="2" id="KW-1185">Reference proteome</keyword>
<feature type="region of interest" description="Disordered" evidence="1">
    <location>
        <begin position="1"/>
        <end position="20"/>
    </location>
</feature>
<protein>
    <submittedName>
        <fullName evidence="3">Uncharacterized protein</fullName>
    </submittedName>
</protein>
<accession>A0A914D074</accession>